<dbReference type="PROSITE" id="PS50030">
    <property type="entry name" value="UBA"/>
    <property type="match status" value="3"/>
</dbReference>
<dbReference type="SUPFAM" id="SSF54236">
    <property type="entry name" value="Ubiquitin-like"/>
    <property type="match status" value="1"/>
</dbReference>
<dbReference type="PANTHER" id="PTHR12948">
    <property type="entry name" value="NEDD8 ULTIMATE BUSTER-1 BS4 PROTEIN"/>
    <property type="match status" value="1"/>
</dbReference>
<evidence type="ECO:0000313" key="3">
    <source>
        <dbReference type="RefSeq" id="XP_034107211.1"/>
    </source>
</evidence>
<evidence type="ECO:0000259" key="1">
    <source>
        <dbReference type="PROSITE" id="PS50030"/>
    </source>
</evidence>
<dbReference type="RefSeq" id="XP_034107211.1">
    <property type="nucleotide sequence ID" value="XM_034251320.2"/>
</dbReference>
<dbReference type="SMART" id="SM00165">
    <property type="entry name" value="UBA"/>
    <property type="match status" value="3"/>
</dbReference>
<dbReference type="PANTHER" id="PTHR12948:SF3">
    <property type="entry name" value="NEDD8 ULTIMATE BUSTER 1"/>
    <property type="match status" value="1"/>
</dbReference>
<dbReference type="CDD" id="cd14291">
    <property type="entry name" value="UBA1_NUB1_like"/>
    <property type="match status" value="1"/>
</dbReference>
<dbReference type="CDD" id="cd17062">
    <property type="entry name" value="Ubl_NUB1"/>
    <property type="match status" value="1"/>
</dbReference>
<proteinExistence type="predicted"/>
<dbReference type="Gene3D" id="1.10.8.10">
    <property type="entry name" value="DNA helicase RuvA subunit, C-terminal domain"/>
    <property type="match status" value="3"/>
</dbReference>
<evidence type="ECO:0000313" key="2">
    <source>
        <dbReference type="Proteomes" id="UP000515160"/>
    </source>
</evidence>
<dbReference type="GeneID" id="117569676"/>
<dbReference type="OrthoDB" id="434245at2759"/>
<organism evidence="2 3">
    <name type="scientific">Drosophila albomicans</name>
    <name type="common">Fruit fly</name>
    <dbReference type="NCBI Taxonomy" id="7291"/>
    <lineage>
        <taxon>Eukaryota</taxon>
        <taxon>Metazoa</taxon>
        <taxon>Ecdysozoa</taxon>
        <taxon>Arthropoda</taxon>
        <taxon>Hexapoda</taxon>
        <taxon>Insecta</taxon>
        <taxon>Pterygota</taxon>
        <taxon>Neoptera</taxon>
        <taxon>Endopterygota</taxon>
        <taxon>Diptera</taxon>
        <taxon>Brachycera</taxon>
        <taxon>Muscomorpha</taxon>
        <taxon>Ephydroidea</taxon>
        <taxon>Drosophilidae</taxon>
        <taxon>Drosophila</taxon>
    </lineage>
</organism>
<dbReference type="Pfam" id="PF00627">
    <property type="entry name" value="UBA"/>
    <property type="match status" value="3"/>
</dbReference>
<sequence>MTQIDNVFTQVRALLQSQSVKLWEEPYYNEELGSIEASIELLADQFSSQLSIESSSCKCAIIELQDHALRKLAARREFNETGLATFKVRRIDNRKGTANIIDIKCDLNELGSTLQQTIATKLQLSDPNHVKCIAGGRIIAPNSTLAAQQLKNNQQLIIIVGGGGEGENQNAGLHERISKIKADVEAVVASDNQLMEMEDQDGNPVFLPPNENKALLTGMGYCEKARASMHREDYEEALLLLLEADEQFAACNSKFLESVDNYALLNLDIVWCYLCLKNVSQLPDADRRLAICERSFRRSYGDNYSRLYALKGRGCPERALIMRLQLLQGVVLFHQNRRDAAYERFEAAAAVLNELKVNDEQLLLLVEMGYDVSDARLALRSSSGNVERAVQFIHQRKQQLREARKQSKSERAMHRRYEQQTLKDSDWVNPRSICTLTEMGFDRHLAAAALKRAENDVPRAVELLQTGSTELRASLPSPESVDDVQLNALLQLGFPEATARAALEATRNDLLRATDFLLKAMQSEEELLQTVERVAKLASDDVSAVASTSQGSGAAATTNAALIDAVLQKAKCEIDAYQAYKRLHADLTHNEQDYLDLPLQQEEQLLAEYRNLLEQ</sequence>
<dbReference type="CDD" id="cd14270">
    <property type="entry name" value="UBA"/>
    <property type="match status" value="1"/>
</dbReference>
<dbReference type="AlphaFoldDB" id="A0A6P8WU60"/>
<reference evidence="3" key="1">
    <citation type="submission" date="2025-08" db="UniProtKB">
        <authorList>
            <consortium name="RefSeq"/>
        </authorList>
    </citation>
    <scope>IDENTIFICATION</scope>
    <source>
        <strain evidence="3">15112-1751.03</strain>
        <tissue evidence="3">Whole Adult</tissue>
    </source>
</reference>
<dbReference type="SUPFAM" id="SSF46934">
    <property type="entry name" value="UBA-like"/>
    <property type="match status" value="3"/>
</dbReference>
<protein>
    <submittedName>
        <fullName evidence="3">NEDD8 ultimate buster 1</fullName>
    </submittedName>
</protein>
<feature type="domain" description="UBA" evidence="1">
    <location>
        <begin position="356"/>
        <end position="396"/>
    </location>
</feature>
<feature type="domain" description="UBA" evidence="1">
    <location>
        <begin position="480"/>
        <end position="520"/>
    </location>
</feature>
<dbReference type="GO" id="GO:2000058">
    <property type="term" value="P:regulation of ubiquitin-dependent protein catabolic process"/>
    <property type="evidence" value="ECO:0007669"/>
    <property type="project" value="TreeGrafter"/>
</dbReference>
<dbReference type="Gene3D" id="3.10.20.90">
    <property type="entry name" value="Phosphatidylinositol 3-kinase Catalytic Subunit, Chain A, domain 1"/>
    <property type="match status" value="1"/>
</dbReference>
<accession>A0A6P8WU60</accession>
<dbReference type="Proteomes" id="UP000515160">
    <property type="component" value="Chromosome X"/>
</dbReference>
<gene>
    <name evidence="3" type="primary">LOC117569676</name>
</gene>
<dbReference type="InterPro" id="IPR009060">
    <property type="entry name" value="UBA-like_sf"/>
</dbReference>
<dbReference type="InterPro" id="IPR029071">
    <property type="entry name" value="Ubiquitin-like_domsf"/>
</dbReference>
<dbReference type="InterPro" id="IPR015940">
    <property type="entry name" value="UBA"/>
</dbReference>
<keyword evidence="2" id="KW-1185">Reference proteome</keyword>
<name>A0A6P8WU60_DROAB</name>
<feature type="domain" description="UBA" evidence="1">
    <location>
        <begin position="427"/>
        <end position="467"/>
    </location>
</feature>
<dbReference type="InterPro" id="IPR039749">
    <property type="entry name" value="NUB1"/>
</dbReference>